<feature type="signal peptide" evidence="1">
    <location>
        <begin position="1"/>
        <end position="24"/>
    </location>
</feature>
<proteinExistence type="predicted"/>
<name>A0ABQ5R767_9ACTN</name>
<comment type="caution">
    <text evidence="2">The sequence shown here is derived from an EMBL/GenBank/DDBJ whole genome shotgun (WGS) entry which is preliminary data.</text>
</comment>
<evidence type="ECO:0000256" key="1">
    <source>
        <dbReference type="SAM" id="SignalP"/>
    </source>
</evidence>
<feature type="chain" id="PRO_5047322135" description="Spore-associated protein A" evidence="1">
    <location>
        <begin position="25"/>
        <end position="134"/>
    </location>
</feature>
<keyword evidence="3" id="KW-1185">Reference proteome</keyword>
<sequence>MTLLAACVLAATAGAIVSASPAQAFGGETFGCRVAPGVILTWENPCYNNRPASVYNAGFSVNNLSGDGYTFSWSYSGPVLYVVAGCTPTASSCGLAVANSDALIYVTVTYSQGGQTATQSAIAAIRQYCGSQLC</sequence>
<evidence type="ECO:0000313" key="2">
    <source>
        <dbReference type="EMBL" id="GLI02408.1"/>
    </source>
</evidence>
<dbReference type="Proteomes" id="UP001144280">
    <property type="component" value="Unassembled WGS sequence"/>
</dbReference>
<reference evidence="2" key="1">
    <citation type="submission" date="2022-12" db="EMBL/GenBank/DDBJ databases">
        <title>New Phytohabitans aurantiacus sp. RD004123 nov., an actinomycete isolated from soil.</title>
        <authorList>
            <person name="Triningsih D.W."/>
            <person name="Harunari E."/>
            <person name="Igarashi Y."/>
        </authorList>
    </citation>
    <scope>NUCLEOTIDE SEQUENCE</scope>
    <source>
        <strain evidence="2">RD004123</strain>
    </source>
</reference>
<protein>
    <recommendedName>
        <fullName evidence="4">Spore-associated protein A</fullName>
    </recommendedName>
</protein>
<gene>
    <name evidence="2" type="ORF">Pa4123_76860</name>
</gene>
<organism evidence="2 3">
    <name type="scientific">Phytohabitans aurantiacus</name>
    <dbReference type="NCBI Taxonomy" id="3016789"/>
    <lineage>
        <taxon>Bacteria</taxon>
        <taxon>Bacillati</taxon>
        <taxon>Actinomycetota</taxon>
        <taxon>Actinomycetes</taxon>
        <taxon>Micromonosporales</taxon>
        <taxon>Micromonosporaceae</taxon>
    </lineage>
</organism>
<evidence type="ECO:0008006" key="4">
    <source>
        <dbReference type="Google" id="ProtNLM"/>
    </source>
</evidence>
<evidence type="ECO:0000313" key="3">
    <source>
        <dbReference type="Proteomes" id="UP001144280"/>
    </source>
</evidence>
<accession>A0ABQ5R767</accession>
<dbReference type="RefSeq" id="WP_281903901.1">
    <property type="nucleotide sequence ID" value="NZ_BSDI01000061.1"/>
</dbReference>
<dbReference type="EMBL" id="BSDI01000061">
    <property type="protein sequence ID" value="GLI02408.1"/>
    <property type="molecule type" value="Genomic_DNA"/>
</dbReference>
<keyword evidence="1" id="KW-0732">Signal</keyword>